<evidence type="ECO:0000313" key="11">
    <source>
        <dbReference type="EMBL" id="MBC1172663.1"/>
    </source>
</evidence>
<protein>
    <recommendedName>
        <fullName evidence="10">Odorant receptor</fullName>
    </recommendedName>
</protein>
<feature type="transmembrane region" description="Helical" evidence="10">
    <location>
        <begin position="272"/>
        <end position="295"/>
    </location>
</feature>
<feature type="transmembrane region" description="Helical" evidence="10">
    <location>
        <begin position="38"/>
        <end position="57"/>
    </location>
</feature>
<accession>A0A240SXU8</accession>
<sequence>MVNLEAKEELLQITKLISFSIRFITFDWGLISKIAGKLFSLLYILITVFLTVNNIQISVEHENIFEVCLGICTTIGLGIHFTKVLTMCYYEDEIVQLFKWIEDFYLNNSEPILAKLRAESLYNTLWILKLFFKFYISSILLVINYAIIYYYIYDIQVINVPWMPKPFNVYFQIIIYCSFTLIYGIPIICFGCMGIIFIGILKFFNESIALLGEKATRDELLLILHKLHCEVYEKFCIYENILSFSIFFDFFFNTTSIIGLMLMIRLYPTLNILYIFIATLVSQLLIYCIFGQFIFTETEKIPESLYMTKWYDLNREDRRALLLMMMMSSRPFGLKTAGMYDINIVLFVKIMKLCFSYCAILYAFL</sequence>
<comment type="similarity">
    <text evidence="10">Belongs to the insect chemoreceptor superfamily. Heteromeric odorant receptor channel (TC 1.A.69) family.</text>
</comment>
<evidence type="ECO:0000256" key="10">
    <source>
        <dbReference type="RuleBase" id="RU351113"/>
    </source>
</evidence>
<dbReference type="Pfam" id="PF02949">
    <property type="entry name" value="7tm_6"/>
    <property type="match status" value="1"/>
</dbReference>
<dbReference type="GO" id="GO:0007165">
    <property type="term" value="P:signal transduction"/>
    <property type="evidence" value="ECO:0007669"/>
    <property type="project" value="UniProtKB-KW"/>
</dbReference>
<comment type="subcellular location">
    <subcellularLocation>
        <location evidence="1 10">Cell membrane</location>
        <topology evidence="1 10">Multi-pass membrane protein</topology>
    </subcellularLocation>
</comment>
<proteinExistence type="inferred from homology"/>
<keyword evidence="3 10" id="KW-0716">Sensory transduction</keyword>
<dbReference type="EnsemblMetazoa" id="LLOJ010741-RA">
    <property type="protein sequence ID" value="LLOJ010741-PA"/>
    <property type="gene ID" value="LLOJ010741"/>
</dbReference>
<keyword evidence="8 10" id="KW-0675">Receptor</keyword>
<evidence type="ECO:0000256" key="6">
    <source>
        <dbReference type="ARBA" id="ARBA00022989"/>
    </source>
</evidence>
<reference evidence="13" key="1">
    <citation type="submission" date="2012-05" db="EMBL/GenBank/DDBJ databases">
        <title>Whole Genome Assembly of Lutzomyia longipalpis.</title>
        <authorList>
            <person name="Richards S."/>
            <person name="Qu C."/>
            <person name="Dillon R."/>
            <person name="Worley K."/>
            <person name="Scherer S."/>
            <person name="Batterton M."/>
            <person name="Taylor A."/>
            <person name="Hawes A."/>
            <person name="Hernandez B."/>
            <person name="Kovar C."/>
            <person name="Mandapat C."/>
            <person name="Pham C."/>
            <person name="Qu C."/>
            <person name="Jing C."/>
            <person name="Bess C."/>
            <person name="Bandaranaike D."/>
            <person name="Ngo D."/>
            <person name="Ongeri F."/>
            <person name="Arias F."/>
            <person name="Lara F."/>
            <person name="Weissenberger G."/>
            <person name="Kamau G."/>
            <person name="Han H."/>
            <person name="Shen H."/>
            <person name="Dinh H."/>
            <person name="Khalil I."/>
            <person name="Jones J."/>
            <person name="Shafer J."/>
            <person name="Jayaseelan J."/>
            <person name="Quiroz J."/>
            <person name="Blankenburg K."/>
            <person name="Nguyen L."/>
            <person name="Jackson L."/>
            <person name="Francisco L."/>
            <person name="Tang L.-Y."/>
            <person name="Pu L.-L."/>
            <person name="Perales L."/>
            <person name="Lorensuhewa L."/>
            <person name="Munidasa M."/>
            <person name="Coyle M."/>
            <person name="Taylor M."/>
            <person name="Puazo M."/>
            <person name="Firestine M."/>
            <person name="Scheel M."/>
            <person name="Javaid M."/>
            <person name="Wang M."/>
            <person name="Li M."/>
            <person name="Tabassum N."/>
            <person name="Saada N."/>
            <person name="Osuji N."/>
            <person name="Aqrawi P."/>
            <person name="Fu Q."/>
            <person name="Thornton R."/>
            <person name="Raj R."/>
            <person name="Goodspeed R."/>
            <person name="Mata R."/>
            <person name="Najjar R."/>
            <person name="Gubbala S."/>
            <person name="Lee S."/>
            <person name="Denson S."/>
            <person name="Patil S."/>
            <person name="Macmil S."/>
            <person name="Qi S."/>
            <person name="Matskevitch T."/>
            <person name="Palculict T."/>
            <person name="Mathew T."/>
            <person name="Vee V."/>
            <person name="Velamala V."/>
            <person name="Korchina V."/>
            <person name="Cai W."/>
            <person name="Liu W."/>
            <person name="Dai W."/>
            <person name="Zou X."/>
            <person name="Zhu Y."/>
            <person name="Zhang Y."/>
            <person name="Wu Y.-Q."/>
            <person name="Xin Y."/>
            <person name="Nazarath L."/>
            <person name="Kovar C."/>
            <person name="Han Y."/>
            <person name="Muzny D."/>
            <person name="Gibbs R."/>
        </authorList>
    </citation>
    <scope>NUCLEOTIDE SEQUENCE [LARGE SCALE GENOMIC DNA]</scope>
    <source>
        <strain evidence="13">Jacobina</strain>
    </source>
</reference>
<dbReference type="InterPro" id="IPR004117">
    <property type="entry name" value="7tm6_olfct_rcpt"/>
</dbReference>
<name>A0A240SXU8_LUTLO</name>
<evidence type="ECO:0000256" key="7">
    <source>
        <dbReference type="ARBA" id="ARBA00023136"/>
    </source>
</evidence>
<dbReference type="EMBL" id="GITU01003960">
    <property type="protein sequence ID" value="MBC1172663.1"/>
    <property type="molecule type" value="Transcribed_RNA"/>
</dbReference>
<evidence type="ECO:0000256" key="2">
    <source>
        <dbReference type="ARBA" id="ARBA00022475"/>
    </source>
</evidence>
<organism evidence="12 13">
    <name type="scientific">Lutzomyia longipalpis</name>
    <name type="common">Sand fly</name>
    <dbReference type="NCBI Taxonomy" id="7200"/>
    <lineage>
        <taxon>Eukaryota</taxon>
        <taxon>Metazoa</taxon>
        <taxon>Ecdysozoa</taxon>
        <taxon>Arthropoda</taxon>
        <taxon>Hexapoda</taxon>
        <taxon>Insecta</taxon>
        <taxon>Pterygota</taxon>
        <taxon>Neoptera</taxon>
        <taxon>Endopterygota</taxon>
        <taxon>Diptera</taxon>
        <taxon>Nematocera</taxon>
        <taxon>Psychodoidea</taxon>
        <taxon>Psychodidae</taxon>
        <taxon>Lutzomyia</taxon>
        <taxon>Lutzomyia</taxon>
    </lineage>
</organism>
<keyword evidence="5 10" id="KW-0552">Olfaction</keyword>
<dbReference type="PANTHER" id="PTHR21137">
    <property type="entry name" value="ODORANT RECEPTOR"/>
    <property type="match status" value="1"/>
</dbReference>
<keyword evidence="13" id="KW-1185">Reference proteome</keyword>
<feature type="transmembrane region" description="Helical" evidence="10">
    <location>
        <begin position="344"/>
        <end position="364"/>
    </location>
</feature>
<feature type="transmembrane region" description="Helical" evidence="10">
    <location>
        <begin position="241"/>
        <end position="266"/>
    </location>
</feature>
<evidence type="ECO:0000256" key="1">
    <source>
        <dbReference type="ARBA" id="ARBA00004651"/>
    </source>
</evidence>
<evidence type="ECO:0000313" key="12">
    <source>
        <dbReference type="EnsemblMetazoa" id="LLOJ010741-PA"/>
    </source>
</evidence>
<dbReference type="PANTHER" id="PTHR21137:SF35">
    <property type="entry name" value="ODORANT RECEPTOR 19A-RELATED"/>
    <property type="match status" value="1"/>
</dbReference>
<evidence type="ECO:0000256" key="3">
    <source>
        <dbReference type="ARBA" id="ARBA00022606"/>
    </source>
</evidence>
<evidence type="ECO:0000313" key="13">
    <source>
        <dbReference type="Proteomes" id="UP000092461"/>
    </source>
</evidence>
<evidence type="ECO:0000256" key="4">
    <source>
        <dbReference type="ARBA" id="ARBA00022692"/>
    </source>
</evidence>
<keyword evidence="2" id="KW-1003">Cell membrane</keyword>
<evidence type="ECO:0000256" key="9">
    <source>
        <dbReference type="ARBA" id="ARBA00023224"/>
    </source>
</evidence>
<keyword evidence="4 10" id="KW-0812">Transmembrane</keyword>
<dbReference type="GO" id="GO:0005549">
    <property type="term" value="F:odorant binding"/>
    <property type="evidence" value="ECO:0007669"/>
    <property type="project" value="InterPro"/>
</dbReference>
<evidence type="ECO:0000256" key="5">
    <source>
        <dbReference type="ARBA" id="ARBA00022725"/>
    </source>
</evidence>
<dbReference type="GO" id="GO:0004984">
    <property type="term" value="F:olfactory receptor activity"/>
    <property type="evidence" value="ECO:0007669"/>
    <property type="project" value="InterPro"/>
</dbReference>
<reference evidence="12" key="3">
    <citation type="submission" date="2020-05" db="UniProtKB">
        <authorList>
            <consortium name="EnsemblMetazoa"/>
        </authorList>
    </citation>
    <scope>IDENTIFICATION</scope>
    <source>
        <strain evidence="12">Jacobina</strain>
    </source>
</reference>
<feature type="transmembrane region" description="Helical" evidence="10">
    <location>
        <begin position="130"/>
        <end position="153"/>
    </location>
</feature>
<dbReference type="EMBL" id="AJWK01033119">
    <property type="status" value="NOT_ANNOTATED_CDS"/>
    <property type="molecule type" value="Genomic_DNA"/>
</dbReference>
<dbReference type="GO" id="GO:0005886">
    <property type="term" value="C:plasma membrane"/>
    <property type="evidence" value="ECO:0007669"/>
    <property type="project" value="UniProtKB-SubCell"/>
</dbReference>
<keyword evidence="7 10" id="KW-0472">Membrane</keyword>
<dbReference type="AlphaFoldDB" id="A0A240SXU8"/>
<dbReference type="VEuPathDB" id="VectorBase:LLOJ010741"/>
<dbReference type="Proteomes" id="UP000092461">
    <property type="component" value="Unassembled WGS sequence"/>
</dbReference>
<feature type="transmembrane region" description="Helical" evidence="10">
    <location>
        <begin position="173"/>
        <end position="201"/>
    </location>
</feature>
<keyword evidence="9 10" id="KW-0807">Transducer</keyword>
<evidence type="ECO:0000256" key="8">
    <source>
        <dbReference type="ARBA" id="ARBA00023170"/>
    </source>
</evidence>
<feature type="transmembrane region" description="Helical" evidence="10">
    <location>
        <begin position="63"/>
        <end position="81"/>
    </location>
</feature>
<dbReference type="VEuPathDB" id="VectorBase:LLONM1_009230"/>
<reference evidence="11" key="2">
    <citation type="journal article" date="2020" name="BMC">
        <title>Leishmania infection induces a limited differential gene expression in the sand fly midgut.</title>
        <authorList>
            <person name="Coutinho-Abreu I.V."/>
            <person name="Serafim T.D."/>
            <person name="Meneses C."/>
            <person name="Kamhawi S."/>
            <person name="Oliveira F."/>
            <person name="Valenzuela J.G."/>
        </authorList>
    </citation>
    <scope>NUCLEOTIDE SEQUENCE</scope>
    <source>
        <strain evidence="11">Jacobina</strain>
        <tissue evidence="11">Midgut</tissue>
    </source>
</reference>
<keyword evidence="6 10" id="KW-1133">Transmembrane helix</keyword>